<evidence type="ECO:0000313" key="2">
    <source>
        <dbReference type="EMBL" id="QRD07724.1"/>
    </source>
</evidence>
<dbReference type="VEuPathDB" id="FungiDB:JI435_162240"/>
<dbReference type="Proteomes" id="UP000663193">
    <property type="component" value="Chromosome 23"/>
</dbReference>
<name>A0A7U2NRH2_PHANO</name>
<feature type="region of interest" description="Disordered" evidence="1">
    <location>
        <begin position="142"/>
        <end position="162"/>
    </location>
</feature>
<gene>
    <name evidence="2" type="ORF">JI435_162240</name>
</gene>
<dbReference type="EMBL" id="CP069045">
    <property type="protein sequence ID" value="QRD07724.1"/>
    <property type="molecule type" value="Genomic_DNA"/>
</dbReference>
<accession>A0A7U2NRH2</accession>
<dbReference type="AlphaFoldDB" id="A0A7U2NRH2"/>
<evidence type="ECO:0000256" key="1">
    <source>
        <dbReference type="SAM" id="MobiDB-lite"/>
    </source>
</evidence>
<evidence type="ECO:0000313" key="3">
    <source>
        <dbReference type="Proteomes" id="UP000663193"/>
    </source>
</evidence>
<protein>
    <submittedName>
        <fullName evidence="2">Uncharacterized protein</fullName>
    </submittedName>
</protein>
<reference evidence="3" key="1">
    <citation type="journal article" date="2021" name="BMC Genomics">
        <title>Chromosome-level genome assembly and manually-curated proteome of model necrotroph Parastagonospora nodorum Sn15 reveals a genome-wide trove of candidate effector homologs, and redundancy of virulence-related functions within an accessory chromosome.</title>
        <authorList>
            <person name="Bertazzoni S."/>
            <person name="Jones D.A.B."/>
            <person name="Phan H.T."/>
            <person name="Tan K.-C."/>
            <person name="Hane J.K."/>
        </authorList>
    </citation>
    <scope>NUCLEOTIDE SEQUENCE [LARGE SCALE GENOMIC DNA]</scope>
    <source>
        <strain evidence="3">SN15 / ATCC MYA-4574 / FGSC 10173)</strain>
    </source>
</reference>
<organism evidence="2 3">
    <name type="scientific">Phaeosphaeria nodorum (strain SN15 / ATCC MYA-4574 / FGSC 10173)</name>
    <name type="common">Glume blotch fungus</name>
    <name type="synonym">Parastagonospora nodorum</name>
    <dbReference type="NCBI Taxonomy" id="321614"/>
    <lineage>
        <taxon>Eukaryota</taxon>
        <taxon>Fungi</taxon>
        <taxon>Dikarya</taxon>
        <taxon>Ascomycota</taxon>
        <taxon>Pezizomycotina</taxon>
        <taxon>Dothideomycetes</taxon>
        <taxon>Pleosporomycetidae</taxon>
        <taxon>Pleosporales</taxon>
        <taxon>Pleosporineae</taxon>
        <taxon>Phaeosphaeriaceae</taxon>
        <taxon>Parastagonospora</taxon>
    </lineage>
</organism>
<sequence>MAQNEHPAVISDEVQEANASGIEHPPTLSDETKEAITSVIASYISKFEHSSKPAEDCGRSHASQPVQSFTLAKAPKPIPSFTEAEALHYMGHYIPAWISDKNDDTTTATMTFIKIQKTGDQYHIWTDKQWIAFKEMAMPRRVKRKTKPNMSDEVKMPEGVKMPGAPLPSSSLVIRKAVEEGPGEVGQGEVLTYITLLDEDGIGEKGDGWLGKVMIYMWALANREK</sequence>
<proteinExistence type="predicted"/>
<keyword evidence="3" id="KW-1185">Reference proteome</keyword>